<accession>A0ABV6TJ96</accession>
<reference evidence="3 4" key="1">
    <citation type="submission" date="2024-09" db="EMBL/GenBank/DDBJ databases">
        <authorList>
            <person name="Sun Q."/>
            <person name="Mori K."/>
        </authorList>
    </citation>
    <scope>NUCLEOTIDE SEQUENCE [LARGE SCALE GENOMIC DNA]</scope>
    <source>
        <strain evidence="3 4">JCM 4557</strain>
    </source>
</reference>
<feature type="domain" description="Peptidoglycan binding-like" evidence="2">
    <location>
        <begin position="56"/>
        <end position="109"/>
    </location>
</feature>
<proteinExistence type="predicted"/>
<dbReference type="Pfam" id="PF01471">
    <property type="entry name" value="PG_binding_1"/>
    <property type="match status" value="1"/>
</dbReference>
<dbReference type="Proteomes" id="UP001589887">
    <property type="component" value="Unassembled WGS sequence"/>
</dbReference>
<dbReference type="Gene3D" id="1.10.101.10">
    <property type="entry name" value="PGBD-like superfamily/PGBD"/>
    <property type="match status" value="1"/>
</dbReference>
<evidence type="ECO:0000259" key="2">
    <source>
        <dbReference type="Pfam" id="PF01471"/>
    </source>
</evidence>
<comment type="caution">
    <text evidence="3">The sequence shown here is derived from an EMBL/GenBank/DDBJ whole genome shotgun (WGS) entry which is preliminary data.</text>
</comment>
<dbReference type="InterPro" id="IPR036365">
    <property type="entry name" value="PGBD-like_sf"/>
</dbReference>
<name>A0ABV6TJ96_9ACTN</name>
<dbReference type="SUPFAM" id="SSF47090">
    <property type="entry name" value="PGBD-like"/>
    <property type="match status" value="1"/>
</dbReference>
<protein>
    <submittedName>
        <fullName evidence="3">Peptidoglycan-binding protein</fullName>
    </submittedName>
</protein>
<organism evidence="3 4">
    <name type="scientific">Streptomyces noboritoensis</name>
    <dbReference type="NCBI Taxonomy" id="67337"/>
    <lineage>
        <taxon>Bacteria</taxon>
        <taxon>Bacillati</taxon>
        <taxon>Actinomycetota</taxon>
        <taxon>Actinomycetes</taxon>
        <taxon>Kitasatosporales</taxon>
        <taxon>Streptomycetaceae</taxon>
        <taxon>Streptomyces</taxon>
    </lineage>
</organism>
<keyword evidence="1" id="KW-0732">Signal</keyword>
<dbReference type="InterPro" id="IPR002477">
    <property type="entry name" value="Peptidoglycan-bd-like"/>
</dbReference>
<dbReference type="RefSeq" id="WP_266986299.1">
    <property type="nucleotide sequence ID" value="NZ_JBHMQV010000009.1"/>
</dbReference>
<evidence type="ECO:0000313" key="3">
    <source>
        <dbReference type="EMBL" id="MFC0844565.1"/>
    </source>
</evidence>
<dbReference type="EMBL" id="JBHMQV010000009">
    <property type="protein sequence ID" value="MFC0844565.1"/>
    <property type="molecule type" value="Genomic_DNA"/>
</dbReference>
<dbReference type="InterPro" id="IPR036366">
    <property type="entry name" value="PGBDSf"/>
</dbReference>
<keyword evidence="4" id="KW-1185">Reference proteome</keyword>
<feature type="chain" id="PRO_5045928226" evidence="1">
    <location>
        <begin position="29"/>
        <end position="117"/>
    </location>
</feature>
<feature type="signal peptide" evidence="1">
    <location>
        <begin position="1"/>
        <end position="28"/>
    </location>
</feature>
<sequence length="117" mass="12144">MKQVRILVVALLSAGVLGGAGMLAPADAATSATRAPSAAGCAQTRPFLSQGDRGTCVRFLQQKLTDQGISTRVDGVFGSGTTKSVKSFQYLCGYRGREVDGLVGPRTWAGLLDHACV</sequence>
<evidence type="ECO:0000256" key="1">
    <source>
        <dbReference type="SAM" id="SignalP"/>
    </source>
</evidence>
<evidence type="ECO:0000313" key="4">
    <source>
        <dbReference type="Proteomes" id="UP001589887"/>
    </source>
</evidence>
<gene>
    <name evidence="3" type="ORF">ACFH04_12735</name>
</gene>